<reference evidence="2" key="1">
    <citation type="submission" date="2017-02" db="UniProtKB">
        <authorList>
            <consortium name="WormBaseParasite"/>
        </authorList>
    </citation>
    <scope>IDENTIFICATION</scope>
</reference>
<dbReference type="Proteomes" id="UP000046393">
    <property type="component" value="Unplaced"/>
</dbReference>
<name>A0A0N5ANG7_9BILA</name>
<proteinExistence type="predicted"/>
<evidence type="ECO:0000313" key="1">
    <source>
        <dbReference type="Proteomes" id="UP000046393"/>
    </source>
</evidence>
<dbReference type="InterPro" id="IPR016187">
    <property type="entry name" value="CTDL_fold"/>
</dbReference>
<dbReference type="AlphaFoldDB" id="A0A0N5ANG7"/>
<keyword evidence="1" id="KW-1185">Reference proteome</keyword>
<sequence>MCNLLKVPGETIYSKDEDVEFCREDGANKTVLYSQVDSHYCIFVKTIRIKTVETYSNECITQFPGSFLSNSLTTPALQLISSDAFKQIFRLPLPPDIKSFTVPVRQVSTLLCFNVKLGESCFYETVAYMLEVSEPSGPCQRTSALDMIDRSYSENSPSKNLIHCLIGISIAKYNGEALSTCRSTLCITEQLNRVCGHMASARLISLHSYAETLMAAKLLLEAENEYAMGLNDVLLNVFYERPEDWISSRDVAEDLLTVVSYSSNATRCIYLNIQDGKYEIGECYLPKVVVCKKTVNYESSRRSRKRWSLFKLNNVIKKLSLYFACAAGVCSKRYLPRGIAYSQTPFMVSVHSGSKIRYYCVFDIEIASDNPIIKYFNNFDAADMVCNLLFEGHLLSIDSPDEQSIVHRGIFSKVEQQSATLYEDKEFRPLGLYMKEKDIFNAKFIDKTSGTYVAIEGLSNRLSYNVDQHCFALFKNNKIMQISCNHRWQYLACKVQAKHIPRKWNSTKLNKVHSSKLTKISVEAMVPFTTV</sequence>
<evidence type="ECO:0000313" key="2">
    <source>
        <dbReference type="WBParaSite" id="SMUV_0000615301-mRNA-1"/>
    </source>
</evidence>
<dbReference type="WBParaSite" id="SMUV_0000615301-mRNA-1">
    <property type="protein sequence ID" value="SMUV_0000615301-mRNA-1"/>
    <property type="gene ID" value="SMUV_0000615301"/>
</dbReference>
<dbReference type="SUPFAM" id="SSF56436">
    <property type="entry name" value="C-type lectin-like"/>
    <property type="match status" value="2"/>
</dbReference>
<protein>
    <submittedName>
        <fullName evidence="2">DNA-directed DNA polymerase</fullName>
    </submittedName>
</protein>
<accession>A0A0N5ANG7</accession>
<organism evidence="1 2">
    <name type="scientific">Syphacia muris</name>
    <dbReference type="NCBI Taxonomy" id="451379"/>
    <lineage>
        <taxon>Eukaryota</taxon>
        <taxon>Metazoa</taxon>
        <taxon>Ecdysozoa</taxon>
        <taxon>Nematoda</taxon>
        <taxon>Chromadorea</taxon>
        <taxon>Rhabditida</taxon>
        <taxon>Spirurina</taxon>
        <taxon>Oxyuridomorpha</taxon>
        <taxon>Oxyuroidea</taxon>
        <taxon>Oxyuridae</taxon>
        <taxon>Syphacia</taxon>
    </lineage>
</organism>